<sequence>MPQKSRYVRGEEVQPELSNQYYSGIIE</sequence>
<protein>
    <submittedName>
        <fullName evidence="1">Uncharacterized protein</fullName>
    </submittedName>
</protein>
<accession>A0A2P2PTB0</accession>
<dbReference type="AlphaFoldDB" id="A0A2P2PTB0"/>
<reference evidence="1" key="1">
    <citation type="submission" date="2018-02" db="EMBL/GenBank/DDBJ databases">
        <title>Rhizophora mucronata_Transcriptome.</title>
        <authorList>
            <person name="Meera S.P."/>
            <person name="Sreeshan A."/>
            <person name="Augustine A."/>
        </authorList>
    </citation>
    <scope>NUCLEOTIDE SEQUENCE</scope>
    <source>
        <tissue evidence="1">Leaf</tissue>
    </source>
</reference>
<evidence type="ECO:0000313" key="1">
    <source>
        <dbReference type="EMBL" id="MBX57945.1"/>
    </source>
</evidence>
<dbReference type="EMBL" id="GGEC01077461">
    <property type="protein sequence ID" value="MBX57945.1"/>
    <property type="molecule type" value="Transcribed_RNA"/>
</dbReference>
<organism evidence="1">
    <name type="scientific">Rhizophora mucronata</name>
    <name type="common">Asiatic mangrove</name>
    <dbReference type="NCBI Taxonomy" id="61149"/>
    <lineage>
        <taxon>Eukaryota</taxon>
        <taxon>Viridiplantae</taxon>
        <taxon>Streptophyta</taxon>
        <taxon>Embryophyta</taxon>
        <taxon>Tracheophyta</taxon>
        <taxon>Spermatophyta</taxon>
        <taxon>Magnoliopsida</taxon>
        <taxon>eudicotyledons</taxon>
        <taxon>Gunneridae</taxon>
        <taxon>Pentapetalae</taxon>
        <taxon>rosids</taxon>
        <taxon>fabids</taxon>
        <taxon>Malpighiales</taxon>
        <taxon>Rhizophoraceae</taxon>
        <taxon>Rhizophora</taxon>
    </lineage>
</organism>
<proteinExistence type="predicted"/>
<name>A0A2P2PTB0_RHIMU</name>